<dbReference type="InterPro" id="IPR002711">
    <property type="entry name" value="HNH"/>
</dbReference>
<gene>
    <name evidence="2" type="ORF">LCGC14_0632840</name>
</gene>
<evidence type="ECO:0000259" key="1">
    <source>
        <dbReference type="Pfam" id="PF01844"/>
    </source>
</evidence>
<dbReference type="GO" id="GO:0004519">
    <property type="term" value="F:endonuclease activity"/>
    <property type="evidence" value="ECO:0007669"/>
    <property type="project" value="InterPro"/>
</dbReference>
<dbReference type="EMBL" id="LAZR01001113">
    <property type="protein sequence ID" value="KKN50453.1"/>
    <property type="molecule type" value="Genomic_DNA"/>
</dbReference>
<dbReference type="Pfam" id="PF01844">
    <property type="entry name" value="HNH"/>
    <property type="match status" value="1"/>
</dbReference>
<dbReference type="GO" id="GO:0008270">
    <property type="term" value="F:zinc ion binding"/>
    <property type="evidence" value="ECO:0007669"/>
    <property type="project" value="InterPro"/>
</dbReference>
<reference evidence="2" key="1">
    <citation type="journal article" date="2015" name="Nature">
        <title>Complex archaea that bridge the gap between prokaryotes and eukaryotes.</title>
        <authorList>
            <person name="Spang A."/>
            <person name="Saw J.H."/>
            <person name="Jorgensen S.L."/>
            <person name="Zaremba-Niedzwiedzka K."/>
            <person name="Martijn J."/>
            <person name="Lind A.E."/>
            <person name="van Eijk R."/>
            <person name="Schleper C."/>
            <person name="Guy L."/>
            <person name="Ettema T.J."/>
        </authorList>
    </citation>
    <scope>NUCLEOTIDE SEQUENCE</scope>
</reference>
<comment type="caution">
    <text evidence="2">The sequence shown here is derived from an EMBL/GenBank/DDBJ whole genome shotgun (WGS) entry which is preliminary data.</text>
</comment>
<accession>A0A0F9UA14</accession>
<evidence type="ECO:0000313" key="2">
    <source>
        <dbReference type="EMBL" id="KKN50453.1"/>
    </source>
</evidence>
<feature type="domain" description="HNH" evidence="1">
    <location>
        <begin position="86"/>
        <end position="124"/>
    </location>
</feature>
<proteinExistence type="predicted"/>
<organism evidence="2">
    <name type="scientific">marine sediment metagenome</name>
    <dbReference type="NCBI Taxonomy" id="412755"/>
    <lineage>
        <taxon>unclassified sequences</taxon>
        <taxon>metagenomes</taxon>
        <taxon>ecological metagenomes</taxon>
    </lineage>
</organism>
<sequence>MKEDFCETCSSTLKLTLTSNSPHYGRLDCPRCGFRGFAKNPNSPRNTGTKLLRTGNRLTVEKIQKFHDYKEPFCFFCLRLKNQLGIRETLTADHILELRNSNDEENYDRIGNGQILCSACHKLKLWVTTYMNEHVEGKRKDDTKKL</sequence>
<dbReference type="Gene3D" id="1.10.30.50">
    <property type="match status" value="1"/>
</dbReference>
<dbReference type="GO" id="GO:0003676">
    <property type="term" value="F:nucleic acid binding"/>
    <property type="evidence" value="ECO:0007669"/>
    <property type="project" value="InterPro"/>
</dbReference>
<dbReference type="AlphaFoldDB" id="A0A0F9UA14"/>
<name>A0A0F9UA14_9ZZZZ</name>
<protein>
    <recommendedName>
        <fullName evidence="1">HNH domain-containing protein</fullName>
    </recommendedName>
</protein>